<protein>
    <recommendedName>
        <fullName evidence="3">Maleylpyruvate isomerase family mycothiol-dependent enzyme</fullName>
    </recommendedName>
</protein>
<dbReference type="SUPFAM" id="SSF109854">
    <property type="entry name" value="DinB/YfiT-like putative metalloenzymes"/>
    <property type="match status" value="1"/>
</dbReference>
<name>A0A419I5G9_9PSEU</name>
<gene>
    <name evidence="1" type="ORF">D5S19_12410</name>
</gene>
<accession>A0A419I5G9</accession>
<proteinExistence type="predicted"/>
<evidence type="ECO:0000313" key="1">
    <source>
        <dbReference type="EMBL" id="RJQ86024.1"/>
    </source>
</evidence>
<dbReference type="OrthoDB" id="154293at2"/>
<reference evidence="1 2" key="1">
    <citation type="submission" date="2018-09" db="EMBL/GenBank/DDBJ databases">
        <title>YIM PH 21725 draft genome.</title>
        <authorList>
            <person name="Miao C."/>
        </authorList>
    </citation>
    <scope>NUCLEOTIDE SEQUENCE [LARGE SCALE GENOMIC DNA]</scope>
    <source>
        <strain evidence="2">YIM PH21725</strain>
    </source>
</reference>
<dbReference type="AlphaFoldDB" id="A0A419I5G9"/>
<organism evidence="1 2">
    <name type="scientific">Amycolatopsis panacis</name>
    <dbReference type="NCBI Taxonomy" id="2340917"/>
    <lineage>
        <taxon>Bacteria</taxon>
        <taxon>Bacillati</taxon>
        <taxon>Actinomycetota</taxon>
        <taxon>Actinomycetes</taxon>
        <taxon>Pseudonocardiales</taxon>
        <taxon>Pseudonocardiaceae</taxon>
        <taxon>Amycolatopsis</taxon>
    </lineage>
</organism>
<comment type="caution">
    <text evidence="1">The sequence shown here is derived from an EMBL/GenBank/DDBJ whole genome shotgun (WGS) entry which is preliminary data.</text>
</comment>
<evidence type="ECO:0008006" key="3">
    <source>
        <dbReference type="Google" id="ProtNLM"/>
    </source>
</evidence>
<sequence>MTTSPWGPPIDVLPLLAREEQALVAVLSGLSRDDWATPAAGATVHELAARILGAKLIRLSRVRDDHPPGDGFAGHWLPAVSRLSPEVLFSMLVDSTAQLTDLWKHRDADELVEDVPAWLVLARDYSWSWMRQQQIREAVDAPLLDEPEFRTPVVDTLLRGLPSALREITARPGRQVACRVTDAGQWTARATSDGWTIAPGAATSRSPLATLSTDADALWRHCTGTTVGDRIQTTGSPAAAAAVLALKGCEGSLHGL</sequence>
<keyword evidence="2" id="KW-1185">Reference proteome</keyword>
<dbReference type="EMBL" id="QZFV01000075">
    <property type="protein sequence ID" value="RJQ86024.1"/>
    <property type="molecule type" value="Genomic_DNA"/>
</dbReference>
<dbReference type="InterPro" id="IPR034660">
    <property type="entry name" value="DinB/YfiT-like"/>
</dbReference>
<evidence type="ECO:0000313" key="2">
    <source>
        <dbReference type="Proteomes" id="UP000285112"/>
    </source>
</evidence>
<dbReference type="Proteomes" id="UP000285112">
    <property type="component" value="Unassembled WGS sequence"/>
</dbReference>
<dbReference type="RefSeq" id="WP_120023547.1">
    <property type="nucleotide sequence ID" value="NZ_QZFV01000075.1"/>
</dbReference>